<accession>A0A8D8B314</accession>
<name>A0A8D8B314_CULPI</name>
<evidence type="ECO:0000313" key="1">
    <source>
        <dbReference type="EMBL" id="CAG6468301.1"/>
    </source>
</evidence>
<reference evidence="1" key="1">
    <citation type="submission" date="2021-05" db="EMBL/GenBank/DDBJ databases">
        <authorList>
            <person name="Alioto T."/>
            <person name="Alioto T."/>
            <person name="Gomez Garrido J."/>
        </authorList>
    </citation>
    <scope>NUCLEOTIDE SEQUENCE</scope>
</reference>
<organism evidence="1">
    <name type="scientific">Culex pipiens</name>
    <name type="common">House mosquito</name>
    <dbReference type="NCBI Taxonomy" id="7175"/>
    <lineage>
        <taxon>Eukaryota</taxon>
        <taxon>Metazoa</taxon>
        <taxon>Ecdysozoa</taxon>
        <taxon>Arthropoda</taxon>
        <taxon>Hexapoda</taxon>
        <taxon>Insecta</taxon>
        <taxon>Pterygota</taxon>
        <taxon>Neoptera</taxon>
        <taxon>Endopterygota</taxon>
        <taxon>Diptera</taxon>
        <taxon>Nematocera</taxon>
        <taxon>Culicoidea</taxon>
        <taxon>Culicidae</taxon>
        <taxon>Culicinae</taxon>
        <taxon>Culicini</taxon>
        <taxon>Culex</taxon>
        <taxon>Culex</taxon>
    </lineage>
</organism>
<protein>
    <submittedName>
        <fullName evidence="1">(northern house mosquito) hypothetical protein</fullName>
    </submittedName>
</protein>
<dbReference type="AlphaFoldDB" id="A0A8D8B314"/>
<proteinExistence type="predicted"/>
<dbReference type="EMBL" id="HBUE01060289">
    <property type="protein sequence ID" value="CAG6468301.1"/>
    <property type="molecule type" value="Transcribed_RNA"/>
</dbReference>
<sequence>MCRHLGAQGKAREARLAEGLLDRIWGQVWRAERSGGQIRGRMGSRREGGQARVAEGLFGRVRGEVWSAERSRGQVCGWVGSSGGAPEAREPAGSQSWLRWKANLNQQHQLNCLKVT</sequence>